<sequence length="160" mass="18992">MVRANQSARRSRFIHHIRRQWSAKEKLMVIHYLEQSKSVRGTARKFNIQPKQVREWRKIKDQLIMAASHIEKLHPGKKATFPELEEDLAAWIKETRDQRNAVTRMMVTQKAKNVNMGQQYEIENDYIELANNIELIDLTNEEAVWVETEDIDNIYSEETI</sequence>
<dbReference type="EMBL" id="CAJVPZ010042371">
    <property type="protein sequence ID" value="CAG8763666.1"/>
    <property type="molecule type" value="Genomic_DNA"/>
</dbReference>
<proteinExistence type="predicted"/>
<feature type="non-terminal residue" evidence="2">
    <location>
        <position position="1"/>
    </location>
</feature>
<evidence type="ECO:0000259" key="1">
    <source>
        <dbReference type="Pfam" id="PF09607"/>
    </source>
</evidence>
<dbReference type="Pfam" id="PF09607">
    <property type="entry name" value="BrkDBD"/>
    <property type="match status" value="1"/>
</dbReference>
<comment type="caution">
    <text evidence="2">The sequence shown here is derived from an EMBL/GenBank/DDBJ whole genome shotgun (WGS) entry which is preliminary data.</text>
</comment>
<dbReference type="InterPro" id="IPR009057">
    <property type="entry name" value="Homeodomain-like_sf"/>
</dbReference>
<dbReference type="Proteomes" id="UP000789396">
    <property type="component" value="Unassembled WGS sequence"/>
</dbReference>
<name>A0A9N9J609_9GLOM</name>
<dbReference type="SUPFAM" id="SSF46689">
    <property type="entry name" value="Homeodomain-like"/>
    <property type="match status" value="1"/>
</dbReference>
<evidence type="ECO:0000313" key="3">
    <source>
        <dbReference type="Proteomes" id="UP000789396"/>
    </source>
</evidence>
<reference evidence="2" key="1">
    <citation type="submission" date="2021-06" db="EMBL/GenBank/DDBJ databases">
        <authorList>
            <person name="Kallberg Y."/>
            <person name="Tangrot J."/>
            <person name="Rosling A."/>
        </authorList>
    </citation>
    <scope>NUCLEOTIDE SEQUENCE</scope>
    <source>
        <strain evidence="2">IN212</strain>
    </source>
</reference>
<protein>
    <submittedName>
        <fullName evidence="2">12076_t:CDS:1</fullName>
    </submittedName>
</protein>
<dbReference type="OrthoDB" id="2435994at2759"/>
<dbReference type="Gene3D" id="1.10.10.60">
    <property type="entry name" value="Homeodomain-like"/>
    <property type="match status" value="2"/>
</dbReference>
<dbReference type="AlphaFoldDB" id="A0A9N9J609"/>
<dbReference type="InterPro" id="IPR018586">
    <property type="entry name" value="Brinker_DNA-bd"/>
</dbReference>
<gene>
    <name evidence="2" type="ORF">RFULGI_LOCUS14507</name>
</gene>
<organism evidence="2 3">
    <name type="scientific">Racocetra fulgida</name>
    <dbReference type="NCBI Taxonomy" id="60492"/>
    <lineage>
        <taxon>Eukaryota</taxon>
        <taxon>Fungi</taxon>
        <taxon>Fungi incertae sedis</taxon>
        <taxon>Mucoromycota</taxon>
        <taxon>Glomeromycotina</taxon>
        <taxon>Glomeromycetes</taxon>
        <taxon>Diversisporales</taxon>
        <taxon>Gigasporaceae</taxon>
        <taxon>Racocetra</taxon>
    </lineage>
</organism>
<evidence type="ECO:0000313" key="2">
    <source>
        <dbReference type="EMBL" id="CAG8763666.1"/>
    </source>
</evidence>
<accession>A0A9N9J609</accession>
<feature type="domain" description="Brinker DNA-binding" evidence="1">
    <location>
        <begin position="18"/>
        <end position="65"/>
    </location>
</feature>
<keyword evidence="3" id="KW-1185">Reference proteome</keyword>